<evidence type="ECO:0000256" key="5">
    <source>
        <dbReference type="ARBA" id="ARBA00022777"/>
    </source>
</evidence>
<dbReference type="Gene3D" id="1.10.510.10">
    <property type="entry name" value="Transferase(Phosphotransferase) domain 1"/>
    <property type="match status" value="1"/>
</dbReference>
<dbReference type="PANTHER" id="PTHR24058">
    <property type="entry name" value="DUAL SPECIFICITY PROTEIN KINASE"/>
    <property type="match status" value="1"/>
</dbReference>
<feature type="region of interest" description="Disordered" evidence="9">
    <location>
        <begin position="1"/>
        <end position="189"/>
    </location>
</feature>
<keyword evidence="2" id="KW-0723">Serine/threonine-protein kinase</keyword>
<dbReference type="EMBL" id="JAAVMX010000007">
    <property type="protein sequence ID" value="KAF4506210.1"/>
    <property type="molecule type" value="Genomic_DNA"/>
</dbReference>
<proteinExistence type="inferred from homology"/>
<gene>
    <name evidence="11" type="ORF">G6O67_006313</name>
</gene>
<comment type="caution">
    <text evidence="11">The sequence shown here is derived from an EMBL/GenBank/DDBJ whole genome shotgun (WGS) entry which is preliminary data.</text>
</comment>
<protein>
    <recommendedName>
        <fullName evidence="1">non-specific serine/threonine protein kinase</fullName>
        <ecNumber evidence="1">2.7.11.1</ecNumber>
    </recommendedName>
</protein>
<dbReference type="InterPro" id="IPR000719">
    <property type="entry name" value="Prot_kinase_dom"/>
</dbReference>
<feature type="binding site" evidence="8">
    <location>
        <position position="403"/>
    </location>
    <ligand>
        <name>ATP</name>
        <dbReference type="ChEBI" id="CHEBI:30616"/>
    </ligand>
</feature>
<feature type="compositionally biased region" description="Acidic residues" evidence="9">
    <location>
        <begin position="157"/>
        <end position="172"/>
    </location>
</feature>
<keyword evidence="3" id="KW-0808">Transferase</keyword>
<evidence type="ECO:0000256" key="1">
    <source>
        <dbReference type="ARBA" id="ARBA00012513"/>
    </source>
</evidence>
<dbReference type="GO" id="GO:0005524">
    <property type="term" value="F:ATP binding"/>
    <property type="evidence" value="ECO:0007669"/>
    <property type="project" value="UniProtKB-UniRule"/>
</dbReference>
<dbReference type="GO" id="GO:0004674">
    <property type="term" value="F:protein serine/threonine kinase activity"/>
    <property type="evidence" value="ECO:0007669"/>
    <property type="project" value="UniProtKB-KW"/>
</dbReference>
<organism evidence="11 12">
    <name type="scientific">Ophiocordyceps sinensis</name>
    <dbReference type="NCBI Taxonomy" id="72228"/>
    <lineage>
        <taxon>Eukaryota</taxon>
        <taxon>Fungi</taxon>
        <taxon>Dikarya</taxon>
        <taxon>Ascomycota</taxon>
        <taxon>Pezizomycotina</taxon>
        <taxon>Sordariomycetes</taxon>
        <taxon>Hypocreomycetidae</taxon>
        <taxon>Hypocreales</taxon>
        <taxon>Ophiocordycipitaceae</taxon>
        <taxon>Ophiocordyceps</taxon>
    </lineage>
</organism>
<feature type="compositionally biased region" description="Basic and acidic residues" evidence="9">
    <location>
        <begin position="10"/>
        <end position="19"/>
    </location>
</feature>
<feature type="region of interest" description="Disordered" evidence="9">
    <location>
        <begin position="292"/>
        <end position="324"/>
    </location>
</feature>
<dbReference type="PROSITE" id="PS00108">
    <property type="entry name" value="PROTEIN_KINASE_ST"/>
    <property type="match status" value="1"/>
</dbReference>
<name>A0A8H4LVR8_9HYPO</name>
<evidence type="ECO:0000256" key="9">
    <source>
        <dbReference type="SAM" id="MobiDB-lite"/>
    </source>
</evidence>
<dbReference type="InterPro" id="IPR011009">
    <property type="entry name" value="Kinase-like_dom_sf"/>
</dbReference>
<feature type="compositionally biased region" description="Polar residues" evidence="9">
    <location>
        <begin position="132"/>
        <end position="147"/>
    </location>
</feature>
<sequence length="702" mass="78913">MSSSDEGEIRDDRTGDLKTHRLFPQKPSAARFQEIARQRPNRNTRDGRRNWGRRDRDRENADNYGNHGSNRRRSRSPNRGRREDNNPAGRPGTAREDRNMAGGTRFAVRPGDGVQGFVRAQHASRGEVAAAHQQSNAPSPSDRTTAAKNAPAKEPSPEPDYEMPEAFDEEAEIERRRKRREELLSMPSSANPLLLHAVANAAEKAAGAPAQTPAQVGTPQSPATTTNRGSPSSMATRDEHSPEPASSVLSDEGLMNTYGHAVEGDNDGPSAADYDPTMDIVEDQIRIKQRLAKTGDGETQPVADSAQDASPDEAADEEGGGGFDMFAEEFDEERYAAERKKRSKVPGPQRGLLEGDDKDGYYKIRIGQLFHDRYELKATLGQGAFARVARATDTVTNKTVALKIIRNNYALRRAAYKEIAIVHKLNERDAANKKHIVRIDHSFEVDGHVCMVFEDMDMNLREVLRKFGHNVGISLHATRRFAWQIFTALEHMRKSHVIHADLKPDNILINHNRQVVKVCDLGAAIDRDDAATAHSVIMPYLISRFYRAPEVILGMDYDFAIDVWSIGCTLFELFTGKILFPGSSNNQMIKVMMEVRGRMNPKYYKRGQLWRDYFDDKNNFLSVEYDHVIHRSVVRQMVTFPGRNLASRLNDAGTGMAEHEKRELDLFRELLESCLTFHPEKRITPGDALKHPFFTKATTHPH</sequence>
<dbReference type="Proteomes" id="UP000557566">
    <property type="component" value="Unassembled WGS sequence"/>
</dbReference>
<dbReference type="Gene3D" id="3.30.200.20">
    <property type="entry name" value="Phosphorylase Kinase, domain 1"/>
    <property type="match status" value="1"/>
</dbReference>
<feature type="compositionally biased region" description="Acidic residues" evidence="9">
    <location>
        <begin position="310"/>
        <end position="319"/>
    </location>
</feature>
<dbReference type="PROSITE" id="PS50011">
    <property type="entry name" value="PROTEIN_KINASE_DOM"/>
    <property type="match status" value="1"/>
</dbReference>
<reference evidence="11 12" key="1">
    <citation type="journal article" date="2020" name="Genome Biol. Evol.">
        <title>A new high-quality draft genome assembly of the Chinese cordyceps Ophiocordyceps sinensis.</title>
        <authorList>
            <person name="Shu R."/>
            <person name="Zhang J."/>
            <person name="Meng Q."/>
            <person name="Zhang H."/>
            <person name="Zhou G."/>
            <person name="Li M."/>
            <person name="Wu P."/>
            <person name="Zhao Y."/>
            <person name="Chen C."/>
            <person name="Qin Q."/>
        </authorList>
    </citation>
    <scope>NUCLEOTIDE SEQUENCE [LARGE SCALE GENOMIC DNA]</scope>
    <source>
        <strain evidence="11 12">IOZ07</strain>
    </source>
</reference>
<dbReference type="EC" id="2.7.11.1" evidence="1"/>
<dbReference type="PROSITE" id="PS00107">
    <property type="entry name" value="PROTEIN_KINASE_ATP"/>
    <property type="match status" value="1"/>
</dbReference>
<accession>A0A8H4LVR8</accession>
<evidence type="ECO:0000259" key="10">
    <source>
        <dbReference type="PROSITE" id="PS50011"/>
    </source>
</evidence>
<feature type="domain" description="Protein kinase" evidence="10">
    <location>
        <begin position="374"/>
        <end position="694"/>
    </location>
</feature>
<feature type="compositionally biased region" description="Basic residues" evidence="9">
    <location>
        <begin position="69"/>
        <end position="79"/>
    </location>
</feature>
<evidence type="ECO:0000313" key="11">
    <source>
        <dbReference type="EMBL" id="KAF4506210.1"/>
    </source>
</evidence>
<dbReference type="InterPro" id="IPR017441">
    <property type="entry name" value="Protein_kinase_ATP_BS"/>
</dbReference>
<feature type="region of interest" description="Disordered" evidence="9">
    <location>
        <begin position="204"/>
        <end position="250"/>
    </location>
</feature>
<dbReference type="SMART" id="SM00220">
    <property type="entry name" value="S_TKc"/>
    <property type="match status" value="1"/>
</dbReference>
<dbReference type="Pfam" id="PF00069">
    <property type="entry name" value="Pkinase"/>
    <property type="match status" value="1"/>
</dbReference>
<dbReference type="PANTHER" id="PTHR24058:SF103">
    <property type="entry name" value="SERINE_THREONINE-PROTEIN KINASE PRP4 HOMOLOG"/>
    <property type="match status" value="1"/>
</dbReference>
<dbReference type="InterPro" id="IPR050494">
    <property type="entry name" value="Ser_Thr_dual-spec_kinase"/>
</dbReference>
<evidence type="ECO:0000256" key="4">
    <source>
        <dbReference type="ARBA" id="ARBA00022741"/>
    </source>
</evidence>
<dbReference type="SUPFAM" id="SSF56112">
    <property type="entry name" value="Protein kinase-like (PK-like)"/>
    <property type="match status" value="1"/>
</dbReference>
<dbReference type="InterPro" id="IPR008271">
    <property type="entry name" value="Ser/Thr_kinase_AS"/>
</dbReference>
<evidence type="ECO:0000256" key="3">
    <source>
        <dbReference type="ARBA" id="ARBA00022679"/>
    </source>
</evidence>
<dbReference type="AlphaFoldDB" id="A0A8H4LVR8"/>
<evidence type="ECO:0000256" key="8">
    <source>
        <dbReference type="PROSITE-ProRule" id="PRU10141"/>
    </source>
</evidence>
<evidence type="ECO:0000256" key="7">
    <source>
        <dbReference type="ARBA" id="ARBA00023596"/>
    </source>
</evidence>
<keyword evidence="5" id="KW-0418">Kinase</keyword>
<evidence type="ECO:0000313" key="12">
    <source>
        <dbReference type="Proteomes" id="UP000557566"/>
    </source>
</evidence>
<evidence type="ECO:0000256" key="6">
    <source>
        <dbReference type="ARBA" id="ARBA00022840"/>
    </source>
</evidence>
<comment type="similarity">
    <text evidence="7">Belongs to the protein kinase superfamily. CMGC Ser/Thr protein kinase family.</text>
</comment>
<keyword evidence="4 8" id="KW-0547">Nucleotide-binding</keyword>
<keyword evidence="6 8" id="KW-0067">ATP-binding</keyword>
<feature type="compositionally biased region" description="Low complexity" evidence="9">
    <location>
        <begin position="204"/>
        <end position="214"/>
    </location>
</feature>
<feature type="compositionally biased region" description="Polar residues" evidence="9">
    <location>
        <begin position="215"/>
        <end position="235"/>
    </location>
</feature>
<feature type="compositionally biased region" description="Basic and acidic residues" evidence="9">
    <location>
        <begin position="43"/>
        <end position="61"/>
    </location>
</feature>
<keyword evidence="12" id="KW-1185">Reference proteome</keyword>
<evidence type="ECO:0000256" key="2">
    <source>
        <dbReference type="ARBA" id="ARBA00022527"/>
    </source>
</evidence>
<dbReference type="FunFam" id="1.10.510.10:FF:000078">
    <property type="entry name" value="Serine/threonine-protein kinase PRP4 homolog"/>
    <property type="match status" value="1"/>
</dbReference>
<dbReference type="OrthoDB" id="9332038at2759"/>